<accession>A0A8R2M8D4</accession>
<dbReference type="EnsemblMetazoa" id="XM_038019101.1">
    <property type="protein sequence ID" value="XP_037875029.1"/>
    <property type="gene ID" value="LOC119630276"/>
</dbReference>
<feature type="chain" id="PRO_5035741268" evidence="2">
    <location>
        <begin position="22"/>
        <end position="270"/>
    </location>
</feature>
<feature type="compositionally biased region" description="Polar residues" evidence="1">
    <location>
        <begin position="151"/>
        <end position="172"/>
    </location>
</feature>
<feature type="region of interest" description="Disordered" evidence="1">
    <location>
        <begin position="143"/>
        <end position="172"/>
    </location>
</feature>
<evidence type="ECO:0000256" key="1">
    <source>
        <dbReference type="SAM" id="MobiDB-lite"/>
    </source>
</evidence>
<name>A0A8R2M8D4_BOMMO</name>
<evidence type="ECO:0000313" key="4">
    <source>
        <dbReference type="Proteomes" id="UP000005204"/>
    </source>
</evidence>
<evidence type="ECO:0000256" key="2">
    <source>
        <dbReference type="SAM" id="SignalP"/>
    </source>
</evidence>
<protein>
    <submittedName>
        <fullName evidence="3">Uncharacterized protein</fullName>
    </submittedName>
</protein>
<feature type="signal peptide" evidence="2">
    <location>
        <begin position="1"/>
        <end position="21"/>
    </location>
</feature>
<proteinExistence type="predicted"/>
<sequence length="270" mass="31343">MQCFICVTYMIVLCTVNPTKTREIGIGHSKRSLFHDVLQSFRIHAHLPEDVNQNEENNIAQNYVKYVLENDRQLQGYKDLMPRRNDRLEMPPMKFRYPKSLRVNKNDNKPNLKQIKTNLNMIMNNKDKYANGNSDVKGMLALQSERDSQKPQHTSLVSSKQNPLGNKDSQSESQIVVLTNDSDFGEIDFDDLITTNPFQAVEEKNTKKYAENNSDPVKITGQSMNVLKTKEKKIDEDMIMCETKENNFKKNAKTDFSKIMQIVRKMLNYH</sequence>
<organism evidence="3 4">
    <name type="scientific">Bombyx mori</name>
    <name type="common">Silk moth</name>
    <dbReference type="NCBI Taxonomy" id="7091"/>
    <lineage>
        <taxon>Eukaryota</taxon>
        <taxon>Metazoa</taxon>
        <taxon>Ecdysozoa</taxon>
        <taxon>Arthropoda</taxon>
        <taxon>Hexapoda</taxon>
        <taxon>Insecta</taxon>
        <taxon>Pterygota</taxon>
        <taxon>Neoptera</taxon>
        <taxon>Endopterygota</taxon>
        <taxon>Lepidoptera</taxon>
        <taxon>Glossata</taxon>
        <taxon>Ditrysia</taxon>
        <taxon>Bombycoidea</taxon>
        <taxon>Bombycidae</taxon>
        <taxon>Bombycinae</taxon>
        <taxon>Bombyx</taxon>
    </lineage>
</organism>
<keyword evidence="2" id="KW-0732">Signal</keyword>
<reference evidence="3" key="2">
    <citation type="submission" date="2022-06" db="UniProtKB">
        <authorList>
            <consortium name="EnsemblMetazoa"/>
        </authorList>
    </citation>
    <scope>IDENTIFICATION</scope>
    <source>
        <strain evidence="3">p50T (Dazao)</strain>
    </source>
</reference>
<dbReference type="AlphaFoldDB" id="A0A8R2M8D4"/>
<dbReference type="Proteomes" id="UP000005204">
    <property type="component" value="Unassembled WGS sequence"/>
</dbReference>
<reference evidence="4" key="1">
    <citation type="journal article" date="2008" name="Insect Biochem. Mol. Biol.">
        <title>The genome of a lepidopteran model insect, the silkworm Bombyx mori.</title>
        <authorList>
            <consortium name="International Silkworm Genome Consortium"/>
        </authorList>
    </citation>
    <scope>NUCLEOTIDE SEQUENCE [LARGE SCALE GENOMIC DNA]</scope>
    <source>
        <strain evidence="4">p50T</strain>
    </source>
</reference>
<evidence type="ECO:0000313" key="3">
    <source>
        <dbReference type="EnsemblMetazoa" id="XP_037875029.1"/>
    </source>
</evidence>
<keyword evidence="4" id="KW-1185">Reference proteome</keyword>